<dbReference type="HAMAP" id="MF_01416">
    <property type="entry name" value="ATP_synth_delta_bact"/>
    <property type="match status" value="1"/>
</dbReference>
<proteinExistence type="inferred from homology"/>
<evidence type="ECO:0000256" key="2">
    <source>
        <dbReference type="ARBA" id="ARBA00022448"/>
    </source>
</evidence>
<dbReference type="InterPro" id="IPR026015">
    <property type="entry name" value="ATP_synth_OSCP/delta_N_sf"/>
</dbReference>
<keyword evidence="7" id="KW-0139">CF(1)</keyword>
<sequence>MASRTAARRYAEAIVSLASESDTFEAWNDALSRLAEAFEEPRSRDYLLNPGIPVVEKRASLDRIVGDALPQARNLVNVLLEHRRLALIPDIHVFFTEAWLERQGIAIAYVTTAEPILPSDERAIRERLQQLTGKQIELRLEIDADIIGGIVARVGDTLLDGSVRTKLRALRLRLASIPA</sequence>
<evidence type="ECO:0000256" key="4">
    <source>
        <dbReference type="ARBA" id="ARBA00023065"/>
    </source>
</evidence>
<comment type="function">
    <text evidence="7">This protein is part of the stalk that links CF(0) to CF(1). It either transmits conformational changes from CF(0) to CF(1) or is implicated in proton conduction.</text>
</comment>
<keyword evidence="5 7" id="KW-0472">Membrane</keyword>
<accession>A0A6J4UTT1</accession>
<dbReference type="GO" id="GO:0046933">
    <property type="term" value="F:proton-transporting ATP synthase activity, rotational mechanism"/>
    <property type="evidence" value="ECO:0007669"/>
    <property type="project" value="UniProtKB-UniRule"/>
</dbReference>
<dbReference type="AlphaFoldDB" id="A0A6J4UTT1"/>
<organism evidence="8">
    <name type="scientific">uncultured Thermomicrobiales bacterium</name>
    <dbReference type="NCBI Taxonomy" id="1645740"/>
    <lineage>
        <taxon>Bacteria</taxon>
        <taxon>Pseudomonadati</taxon>
        <taxon>Thermomicrobiota</taxon>
        <taxon>Thermomicrobia</taxon>
        <taxon>Thermomicrobiales</taxon>
        <taxon>environmental samples</taxon>
    </lineage>
</organism>
<evidence type="ECO:0000256" key="7">
    <source>
        <dbReference type="HAMAP-Rule" id="MF_01416"/>
    </source>
</evidence>
<evidence type="ECO:0000256" key="3">
    <source>
        <dbReference type="ARBA" id="ARBA00022781"/>
    </source>
</evidence>
<comment type="function">
    <text evidence="7">F(1)F(0) ATP synthase produces ATP from ADP in the presence of a proton or sodium gradient. F-type ATPases consist of two structural domains, F(1) containing the extramembraneous catalytic core and F(0) containing the membrane proton channel, linked together by a central stalk and a peripheral stalk. During catalysis, ATP synthesis in the catalytic domain of F(1) is coupled via a rotary mechanism of the central stalk subunits to proton translocation.</text>
</comment>
<comment type="subcellular location">
    <subcellularLocation>
        <location evidence="7">Cell membrane</location>
        <topology evidence="7">Peripheral membrane protein</topology>
    </subcellularLocation>
    <subcellularLocation>
        <location evidence="1">Membrane</location>
    </subcellularLocation>
</comment>
<name>A0A6J4UTT1_9BACT</name>
<keyword evidence="2 7" id="KW-0813">Transport</keyword>
<dbReference type="GO" id="GO:0045259">
    <property type="term" value="C:proton-transporting ATP synthase complex"/>
    <property type="evidence" value="ECO:0007669"/>
    <property type="project" value="UniProtKB-KW"/>
</dbReference>
<keyword evidence="4 7" id="KW-0406">Ion transport</keyword>
<keyword evidence="7" id="KW-1003">Cell membrane</keyword>
<evidence type="ECO:0000256" key="1">
    <source>
        <dbReference type="ARBA" id="ARBA00004370"/>
    </source>
</evidence>
<dbReference type="GO" id="GO:0005886">
    <property type="term" value="C:plasma membrane"/>
    <property type="evidence" value="ECO:0007669"/>
    <property type="project" value="UniProtKB-SubCell"/>
</dbReference>
<dbReference type="EMBL" id="CADCWK010000142">
    <property type="protein sequence ID" value="CAA9557836.1"/>
    <property type="molecule type" value="Genomic_DNA"/>
</dbReference>
<dbReference type="Pfam" id="PF00213">
    <property type="entry name" value="OSCP"/>
    <property type="match status" value="1"/>
</dbReference>
<evidence type="ECO:0000256" key="6">
    <source>
        <dbReference type="ARBA" id="ARBA00023310"/>
    </source>
</evidence>
<evidence type="ECO:0000256" key="5">
    <source>
        <dbReference type="ARBA" id="ARBA00023136"/>
    </source>
</evidence>
<keyword evidence="3 7" id="KW-0375">Hydrogen ion transport</keyword>
<keyword evidence="6 7" id="KW-0066">ATP synthesis</keyword>
<gene>
    <name evidence="7" type="primary">atpH</name>
    <name evidence="8" type="ORF">AVDCRST_MAG33-1416</name>
</gene>
<dbReference type="NCBIfam" id="NF004402">
    <property type="entry name" value="PRK05758.2-2"/>
    <property type="match status" value="1"/>
</dbReference>
<comment type="similarity">
    <text evidence="7">Belongs to the ATPase delta chain family.</text>
</comment>
<protein>
    <recommendedName>
        <fullName evidence="7">ATP synthase subunit delta</fullName>
    </recommendedName>
    <alternativeName>
        <fullName evidence="7">ATP synthase F(1) sector subunit delta</fullName>
    </alternativeName>
    <alternativeName>
        <fullName evidence="7">F-type ATPase subunit delta</fullName>
        <shortName evidence="7">F-ATPase subunit delta</shortName>
    </alternativeName>
</protein>
<dbReference type="NCBIfam" id="TIGR01145">
    <property type="entry name" value="ATP_synt_delta"/>
    <property type="match status" value="1"/>
</dbReference>
<dbReference type="Gene3D" id="1.10.520.20">
    <property type="entry name" value="N-terminal domain of the delta subunit of the F1F0-ATP synthase"/>
    <property type="match status" value="1"/>
</dbReference>
<dbReference type="InterPro" id="IPR000711">
    <property type="entry name" value="ATPase_OSCP/dsu"/>
</dbReference>
<dbReference type="SUPFAM" id="SSF47928">
    <property type="entry name" value="N-terminal domain of the delta subunit of the F1F0-ATP synthase"/>
    <property type="match status" value="1"/>
</dbReference>
<dbReference type="PANTHER" id="PTHR11910">
    <property type="entry name" value="ATP SYNTHASE DELTA CHAIN"/>
    <property type="match status" value="1"/>
</dbReference>
<dbReference type="PRINTS" id="PR00125">
    <property type="entry name" value="ATPASEDELTA"/>
</dbReference>
<evidence type="ECO:0000313" key="8">
    <source>
        <dbReference type="EMBL" id="CAA9557836.1"/>
    </source>
</evidence>
<reference evidence="8" key="1">
    <citation type="submission" date="2020-02" db="EMBL/GenBank/DDBJ databases">
        <authorList>
            <person name="Meier V. D."/>
        </authorList>
    </citation>
    <scope>NUCLEOTIDE SEQUENCE</scope>
    <source>
        <strain evidence="8">AVDCRST_MAG33</strain>
    </source>
</reference>